<dbReference type="InterPro" id="IPR053710">
    <property type="entry name" value="Arylamine_NAT_domain_sf"/>
</dbReference>
<gene>
    <name evidence="2" type="ORF">PAC_11506</name>
</gene>
<dbReference type="STRING" id="576137.A0A1L7X9A4"/>
<evidence type="ECO:0000256" key="1">
    <source>
        <dbReference type="ARBA" id="ARBA00006547"/>
    </source>
</evidence>
<evidence type="ECO:0000313" key="2">
    <source>
        <dbReference type="EMBL" id="CZR61609.1"/>
    </source>
</evidence>
<dbReference type="InterPro" id="IPR038765">
    <property type="entry name" value="Papain-like_cys_pep_sf"/>
</dbReference>
<reference evidence="2 3" key="1">
    <citation type="submission" date="2016-03" db="EMBL/GenBank/DDBJ databases">
        <authorList>
            <person name="Ploux O."/>
        </authorList>
    </citation>
    <scope>NUCLEOTIDE SEQUENCE [LARGE SCALE GENOMIC DNA]</scope>
    <source>
        <strain evidence="2 3">UAMH 11012</strain>
    </source>
</reference>
<dbReference type="PANTHER" id="PTHR11786:SF0">
    <property type="entry name" value="ARYLAMINE N-ACETYLTRANSFERASE 4-RELATED"/>
    <property type="match status" value="1"/>
</dbReference>
<organism evidence="2 3">
    <name type="scientific">Phialocephala subalpina</name>
    <dbReference type="NCBI Taxonomy" id="576137"/>
    <lineage>
        <taxon>Eukaryota</taxon>
        <taxon>Fungi</taxon>
        <taxon>Dikarya</taxon>
        <taxon>Ascomycota</taxon>
        <taxon>Pezizomycotina</taxon>
        <taxon>Leotiomycetes</taxon>
        <taxon>Helotiales</taxon>
        <taxon>Mollisiaceae</taxon>
        <taxon>Phialocephala</taxon>
        <taxon>Phialocephala fortinii species complex</taxon>
    </lineage>
</organism>
<dbReference type="InterPro" id="IPR001447">
    <property type="entry name" value="Arylamine_N-AcTrfase"/>
</dbReference>
<accession>A0A1L7X9A4</accession>
<name>A0A1L7X9A4_9HELO</name>
<dbReference type="PANTHER" id="PTHR11786">
    <property type="entry name" value="N-HYDROXYARYLAMINE O-ACETYLTRANSFERASE"/>
    <property type="match status" value="1"/>
</dbReference>
<proteinExistence type="inferred from homology"/>
<sequence length="340" mass="38417">MELEISKRGSAYSSEQIAQYEEYVNLPQQYRHSSKPALDINYLTALHVHQIAYVPYENLVLHYSTSHAVSLNPQVLFQKIVRDKRGRGGYCMENSIFFNHVLRGLGFKVYTVGVKIRPRVGGVPGGNYTGWVHIVNIVTLPSGEKYHLDVGFGGDGATHPLPLIDGHESINLGTQVVRLIQSPIPCNVDQSQEWWVYQYRNSPTQEWNSFYAFAEFEFTEADFGVMNWWTSASMDEANFQTRKVLIVKFLLGKVGGEVERGVDVDGQVNGEGKGKEGIMGKIMLMNEEVKRNDGGKTKVVVILKSEEERVKAFKELFDIELTEEEIHGVKGRIVELKNES</sequence>
<comment type="similarity">
    <text evidence="1">Belongs to the arylamine N-acetyltransferase family.</text>
</comment>
<dbReference type="Proteomes" id="UP000184330">
    <property type="component" value="Unassembled WGS sequence"/>
</dbReference>
<dbReference type="GO" id="GO:0016407">
    <property type="term" value="F:acetyltransferase activity"/>
    <property type="evidence" value="ECO:0007669"/>
    <property type="project" value="InterPro"/>
</dbReference>
<dbReference type="OrthoDB" id="10260017at2759"/>
<dbReference type="EMBL" id="FJOG01000018">
    <property type="protein sequence ID" value="CZR61609.1"/>
    <property type="molecule type" value="Genomic_DNA"/>
</dbReference>
<keyword evidence="3" id="KW-1185">Reference proteome</keyword>
<protein>
    <submittedName>
        <fullName evidence="2">Related to arylamine N-acetyltransferase</fullName>
    </submittedName>
</protein>
<dbReference type="Gene3D" id="3.30.2140.20">
    <property type="match status" value="1"/>
</dbReference>
<keyword evidence="2" id="KW-0808">Transferase</keyword>
<dbReference type="SUPFAM" id="SSF54001">
    <property type="entry name" value="Cysteine proteinases"/>
    <property type="match status" value="1"/>
</dbReference>
<dbReference type="Pfam" id="PF00797">
    <property type="entry name" value="Acetyltransf_2"/>
    <property type="match status" value="1"/>
</dbReference>
<evidence type="ECO:0000313" key="3">
    <source>
        <dbReference type="Proteomes" id="UP000184330"/>
    </source>
</evidence>
<dbReference type="AlphaFoldDB" id="A0A1L7X9A4"/>